<sequence length="166" mass="18932">MNFEWKPFTELLLTIVDNRGKTCPISDNGLPLIATNCINGVDLYPSYDTNRYVCEETYKNWFRGHPEPGDILFVCKGSAGRTNWVPDPVDFCIAQDMVAVRPDATKIYPRYLFAVLRSSIVQSQINNMHVGTMIPHFKKGDFDKLKIPILPKSDQIYIGDCYFTLS</sequence>
<evidence type="ECO:0000256" key="2">
    <source>
        <dbReference type="ARBA" id="ARBA00022747"/>
    </source>
</evidence>
<proteinExistence type="inferred from homology"/>
<dbReference type="PANTHER" id="PTHR30408">
    <property type="entry name" value="TYPE-1 RESTRICTION ENZYME ECOKI SPECIFICITY PROTEIN"/>
    <property type="match status" value="1"/>
</dbReference>
<name>A0A0W0S4N7_9GAMM</name>
<dbReference type="PATRIC" id="fig|29422.6.peg.2423"/>
<evidence type="ECO:0000259" key="4">
    <source>
        <dbReference type="Pfam" id="PF01420"/>
    </source>
</evidence>
<keyword evidence="6" id="KW-1185">Reference proteome</keyword>
<dbReference type="Gene3D" id="3.90.220.20">
    <property type="entry name" value="DNA methylase specificity domains"/>
    <property type="match status" value="1"/>
</dbReference>
<comment type="similarity">
    <text evidence="1">Belongs to the type-I restriction system S methylase family.</text>
</comment>
<dbReference type="GO" id="GO:0009307">
    <property type="term" value="P:DNA restriction-modification system"/>
    <property type="evidence" value="ECO:0007669"/>
    <property type="project" value="UniProtKB-KW"/>
</dbReference>
<dbReference type="STRING" id="29422.Lbru_2273"/>
<evidence type="ECO:0000313" key="6">
    <source>
        <dbReference type="Proteomes" id="UP000054742"/>
    </source>
</evidence>
<keyword evidence="2" id="KW-0680">Restriction system</keyword>
<reference evidence="5 6" key="1">
    <citation type="submission" date="2015-11" db="EMBL/GenBank/DDBJ databases">
        <title>Genomic analysis of 38 Legionella species identifies large and diverse effector repertoires.</title>
        <authorList>
            <person name="Burstein D."/>
            <person name="Amaro F."/>
            <person name="Zusman T."/>
            <person name="Lifshitz Z."/>
            <person name="Cohen O."/>
            <person name="Gilbert J.A."/>
            <person name="Pupko T."/>
            <person name="Shuman H.A."/>
            <person name="Segal G."/>
        </authorList>
    </citation>
    <scope>NUCLEOTIDE SEQUENCE [LARGE SCALE GENOMIC DNA]</scope>
    <source>
        <strain evidence="5 6">ATCC 43878</strain>
    </source>
</reference>
<protein>
    <submittedName>
        <fullName evidence="5">Type I restriction modification DNA specificity domain protein</fullName>
    </submittedName>
</protein>
<accession>A0A0W0S4N7</accession>
<dbReference type="EMBL" id="LNXV01000033">
    <property type="protein sequence ID" value="KTC77981.1"/>
    <property type="molecule type" value="Genomic_DNA"/>
</dbReference>
<dbReference type="PANTHER" id="PTHR30408:SF12">
    <property type="entry name" value="TYPE I RESTRICTION ENZYME MJAVIII SPECIFICITY SUBUNIT"/>
    <property type="match status" value="1"/>
</dbReference>
<dbReference type="InterPro" id="IPR044946">
    <property type="entry name" value="Restrct_endonuc_typeI_TRD_sf"/>
</dbReference>
<evidence type="ECO:0000256" key="3">
    <source>
        <dbReference type="ARBA" id="ARBA00023125"/>
    </source>
</evidence>
<organism evidence="5 6">
    <name type="scientific">Legionella brunensis</name>
    <dbReference type="NCBI Taxonomy" id="29422"/>
    <lineage>
        <taxon>Bacteria</taxon>
        <taxon>Pseudomonadati</taxon>
        <taxon>Pseudomonadota</taxon>
        <taxon>Gammaproteobacteria</taxon>
        <taxon>Legionellales</taxon>
        <taxon>Legionellaceae</taxon>
        <taxon>Legionella</taxon>
    </lineage>
</organism>
<dbReference type="GO" id="GO:0003677">
    <property type="term" value="F:DNA binding"/>
    <property type="evidence" value="ECO:0007669"/>
    <property type="project" value="UniProtKB-KW"/>
</dbReference>
<dbReference type="Pfam" id="PF01420">
    <property type="entry name" value="Methylase_S"/>
    <property type="match status" value="1"/>
</dbReference>
<gene>
    <name evidence="5" type="ORF">Lbru_2273</name>
</gene>
<evidence type="ECO:0000313" key="5">
    <source>
        <dbReference type="EMBL" id="KTC77981.1"/>
    </source>
</evidence>
<evidence type="ECO:0000256" key="1">
    <source>
        <dbReference type="ARBA" id="ARBA00010923"/>
    </source>
</evidence>
<comment type="caution">
    <text evidence="5">The sequence shown here is derived from an EMBL/GenBank/DDBJ whole genome shotgun (WGS) entry which is preliminary data.</text>
</comment>
<dbReference type="AlphaFoldDB" id="A0A0W0S4N7"/>
<feature type="domain" description="Type I restriction modification DNA specificity" evidence="4">
    <location>
        <begin position="68"/>
        <end position="158"/>
    </location>
</feature>
<keyword evidence="3" id="KW-0238">DNA-binding</keyword>
<dbReference type="InterPro" id="IPR052021">
    <property type="entry name" value="Type-I_RS_S_subunit"/>
</dbReference>
<dbReference type="SUPFAM" id="SSF116734">
    <property type="entry name" value="DNA methylase specificity domain"/>
    <property type="match status" value="1"/>
</dbReference>
<dbReference type="Proteomes" id="UP000054742">
    <property type="component" value="Unassembled WGS sequence"/>
</dbReference>
<dbReference type="InterPro" id="IPR000055">
    <property type="entry name" value="Restrct_endonuc_typeI_TRD"/>
</dbReference>